<dbReference type="AlphaFoldDB" id="A0A1Q8VDX1"/>
<dbReference type="Gene3D" id="3.30.1130.10">
    <property type="match status" value="1"/>
</dbReference>
<feature type="compositionally biased region" description="Pro residues" evidence="7">
    <location>
        <begin position="215"/>
        <end position="231"/>
    </location>
</feature>
<sequence>MSTTVSATTDRISLVGLSARGHHGVLPFEREEGQLFTVDVILDLGQRGTAVAAVTDSVTDAVDYSRVANGIVSIIEGEPVNLIESLADRIAERVLSFPRVVAAEVTVHKPQAPLDVAFEDVSVTIHRVADAAAGHGGAPASSQAAWAAQAEAPVAVSAQSYASPSSSASPVAAVSPAAPSYEPPAATAAAPLVSEVPDFAGSSFTGGDASAAAPPVVPTSEPPITPTPSPASPLEAPARSSFAAAAPSIPTPMPVEPSVSGGGVESTRSWAPDWATDGADSSVSSDSSWAPEAPEISEALSQSSSAAAGSHAASSALETPSTSAPTAASAGRTAGADGFVSLAADALGSVPAVTEPEPAASSYAEEAAADSSAGTLSEPTSAADDLGVQLPHEGRHVASSEEDERLVAPAVDSSADLLSGPVAFGESGSYSGAAYNQAGYAGDTAPETAGSDAAGLSFPAPGGDASSFGTTDANGFIDASSAPVSQTPAEPEPSPFAVPDEYPGTVGQEGAAPAHLESSSTQPSVSEDLSQPAGGSYAAPSAQSDFLGAASPGAAPAAP</sequence>
<feature type="region of interest" description="Disordered" evidence="7">
    <location>
        <begin position="433"/>
        <end position="559"/>
    </location>
</feature>
<evidence type="ECO:0000313" key="10">
    <source>
        <dbReference type="Proteomes" id="UP000186857"/>
    </source>
</evidence>
<feature type="compositionally biased region" description="Low complexity" evidence="7">
    <location>
        <begin position="548"/>
        <end position="559"/>
    </location>
</feature>
<dbReference type="InterPro" id="IPR006157">
    <property type="entry name" value="FolB_dom"/>
</dbReference>
<evidence type="ECO:0000256" key="2">
    <source>
        <dbReference type="ARBA" id="ARBA00005013"/>
    </source>
</evidence>
<keyword evidence="4 6" id="KW-0289">Folate biosynthesis</keyword>
<comment type="catalytic activity">
    <reaction evidence="1 6">
        <text>7,8-dihydroneopterin = 6-hydroxymethyl-7,8-dihydropterin + glycolaldehyde</text>
        <dbReference type="Rhea" id="RHEA:10540"/>
        <dbReference type="ChEBI" id="CHEBI:17001"/>
        <dbReference type="ChEBI" id="CHEBI:17071"/>
        <dbReference type="ChEBI" id="CHEBI:44841"/>
        <dbReference type="EC" id="4.1.2.25"/>
    </reaction>
</comment>
<feature type="compositionally biased region" description="Low complexity" evidence="7">
    <location>
        <begin position="232"/>
        <end position="248"/>
    </location>
</feature>
<dbReference type="InterPro" id="IPR006156">
    <property type="entry name" value="Dihydroneopterin_aldolase"/>
</dbReference>
<dbReference type="GO" id="GO:0046656">
    <property type="term" value="P:folic acid biosynthetic process"/>
    <property type="evidence" value="ECO:0007669"/>
    <property type="project" value="UniProtKB-UniRule"/>
</dbReference>
<feature type="compositionally biased region" description="Polar residues" evidence="7">
    <location>
        <begin position="517"/>
        <end position="529"/>
    </location>
</feature>
<comment type="caution">
    <text evidence="9">The sequence shown here is derived from an EMBL/GenBank/DDBJ whole genome shotgun (WGS) entry which is preliminary data.</text>
</comment>
<comment type="function">
    <text evidence="6">Catalyzes the conversion of 7,8-dihydroneopterin to 6-hydroxymethyl-7,8-dihydropterin.</text>
</comment>
<feature type="compositionally biased region" description="Low complexity" evidence="7">
    <location>
        <begin position="297"/>
        <end position="332"/>
    </location>
</feature>
<feature type="region of interest" description="Disordered" evidence="7">
    <location>
        <begin position="204"/>
        <end position="332"/>
    </location>
</feature>
<evidence type="ECO:0000256" key="1">
    <source>
        <dbReference type="ARBA" id="ARBA00001353"/>
    </source>
</evidence>
<comment type="pathway">
    <text evidence="2 6">Cofactor biosynthesis; tetrahydrofolate biosynthesis; 2-amino-4-hydroxy-6-hydroxymethyl-7,8-dihydropteridine diphosphate from 7,8-dihydroneopterin triphosphate: step 3/4.</text>
</comment>
<feature type="compositionally biased region" description="Low complexity" evidence="7">
    <location>
        <begin position="357"/>
        <end position="373"/>
    </location>
</feature>
<organism evidence="9 10">
    <name type="scientific">Actinomyces oris</name>
    <dbReference type="NCBI Taxonomy" id="544580"/>
    <lineage>
        <taxon>Bacteria</taxon>
        <taxon>Bacillati</taxon>
        <taxon>Actinomycetota</taxon>
        <taxon>Actinomycetes</taxon>
        <taxon>Actinomycetales</taxon>
        <taxon>Actinomycetaceae</taxon>
        <taxon>Actinomyces</taxon>
    </lineage>
</organism>
<dbReference type="RefSeq" id="WP_075375738.1">
    <property type="nucleotide sequence ID" value="NZ_MSKJ01000001.1"/>
</dbReference>
<evidence type="ECO:0000256" key="3">
    <source>
        <dbReference type="ARBA" id="ARBA00005708"/>
    </source>
</evidence>
<dbReference type="NCBIfam" id="TIGR00525">
    <property type="entry name" value="folB"/>
    <property type="match status" value="1"/>
</dbReference>
<evidence type="ECO:0000256" key="6">
    <source>
        <dbReference type="RuleBase" id="RU362079"/>
    </source>
</evidence>
<feature type="non-terminal residue" evidence="9">
    <location>
        <position position="559"/>
    </location>
</feature>
<dbReference type="NCBIfam" id="TIGR00526">
    <property type="entry name" value="folB_dom"/>
    <property type="match status" value="1"/>
</dbReference>
<name>A0A1Q8VDX1_9ACTO</name>
<dbReference type="GO" id="GO:0005737">
    <property type="term" value="C:cytoplasm"/>
    <property type="evidence" value="ECO:0007669"/>
    <property type="project" value="TreeGrafter"/>
</dbReference>
<accession>A0A1Q8VDX1</accession>
<dbReference type="PANTHER" id="PTHR42844:SF1">
    <property type="entry name" value="DIHYDRONEOPTERIN ALDOLASE 1-RELATED"/>
    <property type="match status" value="1"/>
</dbReference>
<feature type="region of interest" description="Disordered" evidence="7">
    <location>
        <begin position="357"/>
        <end position="412"/>
    </location>
</feature>
<dbReference type="GO" id="GO:0046654">
    <property type="term" value="P:tetrahydrofolate biosynthetic process"/>
    <property type="evidence" value="ECO:0007669"/>
    <property type="project" value="UniProtKB-UniRule"/>
</dbReference>
<evidence type="ECO:0000256" key="4">
    <source>
        <dbReference type="ARBA" id="ARBA00022909"/>
    </source>
</evidence>
<protein>
    <recommendedName>
        <fullName evidence="6">7,8-dihydroneopterin aldolase</fullName>
        <ecNumber evidence="6">4.1.2.25</ecNumber>
    </recommendedName>
</protein>
<dbReference type="InterPro" id="IPR043133">
    <property type="entry name" value="GTP-CH-I_C/QueF"/>
</dbReference>
<reference evidence="9 10" key="1">
    <citation type="submission" date="2016-12" db="EMBL/GenBank/DDBJ databases">
        <title>Genomic Comparison of strains in the 'Actinomyces naeslundii' Group.</title>
        <authorList>
            <person name="Mughal S.R."/>
            <person name="Do T."/>
            <person name="Gilbert S.C."/>
            <person name="Witherden E.A."/>
            <person name="Didelot X."/>
            <person name="Beighton D."/>
        </authorList>
    </citation>
    <scope>NUCLEOTIDE SEQUENCE [LARGE SCALE GENOMIC DNA]</scope>
    <source>
        <strain evidence="9 10">CCUG 33920</strain>
    </source>
</reference>
<evidence type="ECO:0000256" key="5">
    <source>
        <dbReference type="ARBA" id="ARBA00023239"/>
    </source>
</evidence>
<dbReference type="Proteomes" id="UP000186857">
    <property type="component" value="Unassembled WGS sequence"/>
</dbReference>
<evidence type="ECO:0000256" key="7">
    <source>
        <dbReference type="SAM" id="MobiDB-lite"/>
    </source>
</evidence>
<comment type="similarity">
    <text evidence="3 6">Belongs to the DHNA family.</text>
</comment>
<evidence type="ECO:0000259" key="8">
    <source>
        <dbReference type="SMART" id="SM00905"/>
    </source>
</evidence>
<proteinExistence type="inferred from homology"/>
<keyword evidence="5 6" id="KW-0456">Lyase</keyword>
<dbReference type="SMART" id="SM00905">
    <property type="entry name" value="FolB"/>
    <property type="match status" value="1"/>
</dbReference>
<feature type="domain" description="Dihydroneopterin aldolase/epimerase" evidence="8">
    <location>
        <begin position="12"/>
        <end position="127"/>
    </location>
</feature>
<dbReference type="CDD" id="cd00534">
    <property type="entry name" value="DHNA_DHNTPE"/>
    <property type="match status" value="1"/>
</dbReference>
<dbReference type="GO" id="GO:0004150">
    <property type="term" value="F:dihydroneopterin aldolase activity"/>
    <property type="evidence" value="ECO:0007669"/>
    <property type="project" value="UniProtKB-UniRule"/>
</dbReference>
<dbReference type="Pfam" id="PF02152">
    <property type="entry name" value="FolB"/>
    <property type="match status" value="1"/>
</dbReference>
<dbReference type="EMBL" id="MSKJ01000001">
    <property type="protein sequence ID" value="OLO46267.1"/>
    <property type="molecule type" value="Genomic_DNA"/>
</dbReference>
<evidence type="ECO:0000313" key="9">
    <source>
        <dbReference type="EMBL" id="OLO46267.1"/>
    </source>
</evidence>
<dbReference type="UniPathway" id="UPA00077">
    <property type="reaction ID" value="UER00154"/>
</dbReference>
<dbReference type="PANTHER" id="PTHR42844">
    <property type="entry name" value="DIHYDRONEOPTERIN ALDOLASE 1-RELATED"/>
    <property type="match status" value="1"/>
</dbReference>
<gene>
    <name evidence="9" type="ORF">BKH29_00005</name>
</gene>
<dbReference type="SUPFAM" id="SSF55620">
    <property type="entry name" value="Tetrahydrobiopterin biosynthesis enzymes-like"/>
    <property type="match status" value="1"/>
</dbReference>
<dbReference type="EC" id="4.1.2.25" evidence="6"/>